<evidence type="ECO:0000313" key="1">
    <source>
        <dbReference type="EMBL" id="KAH6617250.1"/>
    </source>
</evidence>
<gene>
    <name evidence="1" type="ORF">F5144DRAFT_387171</name>
</gene>
<evidence type="ECO:0000313" key="2">
    <source>
        <dbReference type="Proteomes" id="UP000724584"/>
    </source>
</evidence>
<proteinExistence type="predicted"/>
<accession>A0ACB7NYG3</accession>
<sequence>MTPQPDSDNSLPVRFNMTPQPGCEEPPKPPRVKGKGARRVSNLSEEQRNKKRENDRVAQRNIRLRNKQLIQDLRTQVDALMRENNRLKRDVRLLRKTLDLHTGQQYQSPGIDVEDEATGGNMSGYYVAHNDYPSPYAGEIPYDHWPSGVVPISTTAAVKSAGSSPRPSAPGEDFTPTCGHAGVPMAEGRVMAAHTSAPSLGSAKTKYEEPEGGGPSTNRYTNHGAQPSSEFLQEGHWPGYPNNPCF</sequence>
<name>A0ACB7NYG3_9PEZI</name>
<protein>
    <submittedName>
        <fullName evidence="1">Uncharacterized protein</fullName>
    </submittedName>
</protein>
<reference evidence="1 2" key="1">
    <citation type="journal article" date="2021" name="Nat. Commun.">
        <title>Genetic determinants of endophytism in the Arabidopsis root mycobiome.</title>
        <authorList>
            <person name="Mesny F."/>
            <person name="Miyauchi S."/>
            <person name="Thiergart T."/>
            <person name="Pickel B."/>
            <person name="Atanasova L."/>
            <person name="Karlsson M."/>
            <person name="Huettel B."/>
            <person name="Barry K.W."/>
            <person name="Haridas S."/>
            <person name="Chen C."/>
            <person name="Bauer D."/>
            <person name="Andreopoulos W."/>
            <person name="Pangilinan J."/>
            <person name="LaButti K."/>
            <person name="Riley R."/>
            <person name="Lipzen A."/>
            <person name="Clum A."/>
            <person name="Drula E."/>
            <person name="Henrissat B."/>
            <person name="Kohler A."/>
            <person name="Grigoriev I.V."/>
            <person name="Martin F.M."/>
            <person name="Hacquard S."/>
        </authorList>
    </citation>
    <scope>NUCLEOTIDE SEQUENCE [LARGE SCALE GENOMIC DNA]</scope>
    <source>
        <strain evidence="1 2">MPI-SDFR-AT-0079</strain>
    </source>
</reference>
<organism evidence="1 2">
    <name type="scientific">Chaetomium tenue</name>
    <dbReference type="NCBI Taxonomy" id="1854479"/>
    <lineage>
        <taxon>Eukaryota</taxon>
        <taxon>Fungi</taxon>
        <taxon>Dikarya</taxon>
        <taxon>Ascomycota</taxon>
        <taxon>Pezizomycotina</taxon>
        <taxon>Sordariomycetes</taxon>
        <taxon>Sordariomycetidae</taxon>
        <taxon>Sordariales</taxon>
        <taxon>Chaetomiaceae</taxon>
        <taxon>Chaetomium</taxon>
    </lineage>
</organism>
<comment type="caution">
    <text evidence="1">The sequence shown here is derived from an EMBL/GenBank/DDBJ whole genome shotgun (WGS) entry which is preliminary data.</text>
</comment>
<dbReference type="Proteomes" id="UP000724584">
    <property type="component" value="Unassembled WGS sequence"/>
</dbReference>
<dbReference type="EMBL" id="JAGIZQ010000007">
    <property type="protein sequence ID" value="KAH6617250.1"/>
    <property type="molecule type" value="Genomic_DNA"/>
</dbReference>
<keyword evidence="2" id="KW-1185">Reference proteome</keyword>